<reference evidence="2" key="2">
    <citation type="submission" date="2021-03" db="UniProtKB">
        <authorList>
            <consortium name="EnsemblPlants"/>
        </authorList>
    </citation>
    <scope>IDENTIFICATION</scope>
</reference>
<evidence type="ECO:0000313" key="3">
    <source>
        <dbReference type="Proteomes" id="UP000596661"/>
    </source>
</evidence>
<name>A0A803PS04_CANSA</name>
<accession>A0A803PS04</accession>
<protein>
    <submittedName>
        <fullName evidence="2">Uncharacterized protein</fullName>
    </submittedName>
</protein>
<keyword evidence="3" id="KW-1185">Reference proteome</keyword>
<evidence type="ECO:0000256" key="1">
    <source>
        <dbReference type="SAM" id="MobiDB-lite"/>
    </source>
</evidence>
<organism evidence="2 3">
    <name type="scientific">Cannabis sativa</name>
    <name type="common">Hemp</name>
    <name type="synonym">Marijuana</name>
    <dbReference type="NCBI Taxonomy" id="3483"/>
    <lineage>
        <taxon>Eukaryota</taxon>
        <taxon>Viridiplantae</taxon>
        <taxon>Streptophyta</taxon>
        <taxon>Embryophyta</taxon>
        <taxon>Tracheophyta</taxon>
        <taxon>Spermatophyta</taxon>
        <taxon>Magnoliopsida</taxon>
        <taxon>eudicotyledons</taxon>
        <taxon>Gunneridae</taxon>
        <taxon>Pentapetalae</taxon>
        <taxon>rosids</taxon>
        <taxon>fabids</taxon>
        <taxon>Rosales</taxon>
        <taxon>Cannabaceae</taxon>
        <taxon>Cannabis</taxon>
    </lineage>
</organism>
<reference evidence="2" key="1">
    <citation type="submission" date="2018-11" db="EMBL/GenBank/DDBJ databases">
        <authorList>
            <person name="Grassa J C."/>
        </authorList>
    </citation>
    <scope>NUCLEOTIDE SEQUENCE [LARGE SCALE GENOMIC DNA]</scope>
</reference>
<proteinExistence type="predicted"/>
<dbReference type="Gramene" id="evm.model.05.823">
    <property type="protein sequence ID" value="cds.evm.model.05.823"/>
    <property type="gene ID" value="evm.TU.05.823"/>
</dbReference>
<feature type="region of interest" description="Disordered" evidence="1">
    <location>
        <begin position="54"/>
        <end position="110"/>
    </location>
</feature>
<dbReference type="EMBL" id="UZAU01000465">
    <property type="status" value="NOT_ANNOTATED_CDS"/>
    <property type="molecule type" value="Genomic_DNA"/>
</dbReference>
<evidence type="ECO:0000313" key="2">
    <source>
        <dbReference type="EnsemblPlants" id="cds.evm.model.05.823"/>
    </source>
</evidence>
<dbReference type="Proteomes" id="UP000596661">
    <property type="component" value="Chromosome 5"/>
</dbReference>
<dbReference type="EnsemblPlants" id="evm.model.05.823">
    <property type="protein sequence ID" value="cds.evm.model.05.823"/>
    <property type="gene ID" value="evm.TU.05.823"/>
</dbReference>
<sequence>MGGIMANSSLSLTMAESVVYSSFKATTMQLLISCKPGKLVIILLKQSRAVLPDGTSNGVSVKPQKKPYQEDDARGLQSHQEKAHKHSLKTPVLWSSREINDPAGSSTAANSSSHRLVAIVWKKELTKTKEKEGAGKVRWRDKRYRLLVLSLGPISFSS</sequence>
<dbReference type="AlphaFoldDB" id="A0A803PS04"/>